<dbReference type="PANTHER" id="PTHR30143">
    <property type="entry name" value="ACID HYDRATASE"/>
    <property type="match status" value="1"/>
</dbReference>
<dbReference type="PANTHER" id="PTHR30143:SF0">
    <property type="entry name" value="2-KETO-4-PENTENOATE HYDRATASE"/>
    <property type="match status" value="1"/>
</dbReference>
<dbReference type="GO" id="GO:0008684">
    <property type="term" value="F:2-oxopent-4-enoate hydratase activity"/>
    <property type="evidence" value="ECO:0007669"/>
    <property type="project" value="TreeGrafter"/>
</dbReference>
<dbReference type="Pfam" id="PF01557">
    <property type="entry name" value="FAA_hydrolase"/>
    <property type="match status" value="1"/>
</dbReference>
<dbReference type="Gene3D" id="3.90.850.10">
    <property type="entry name" value="Fumarylacetoacetase-like, C-terminal domain"/>
    <property type="match status" value="1"/>
</dbReference>
<dbReference type="RefSeq" id="WP_170850614.1">
    <property type="nucleotide sequence ID" value="NZ_FNYY01000028.1"/>
</dbReference>
<accession>A0A975WES7</accession>
<feature type="domain" description="Fumarylacetoacetase-like C-terminal" evidence="2">
    <location>
        <begin position="78"/>
        <end position="246"/>
    </location>
</feature>
<dbReference type="GeneID" id="80820851"/>
<gene>
    <name evidence="3" type="ORF">SAMN04487940_12814</name>
</gene>
<dbReference type="GO" id="GO:0005737">
    <property type="term" value="C:cytoplasm"/>
    <property type="evidence" value="ECO:0007669"/>
    <property type="project" value="TreeGrafter"/>
</dbReference>
<dbReference type="InterPro" id="IPR050772">
    <property type="entry name" value="Hydratase-Decarb/MhpD_sf"/>
</dbReference>
<reference evidence="3 4" key="1">
    <citation type="submission" date="2016-10" db="EMBL/GenBank/DDBJ databases">
        <authorList>
            <person name="Varghese N."/>
            <person name="Submissions S."/>
        </authorList>
    </citation>
    <scope>NUCLEOTIDE SEQUENCE [LARGE SCALE GENOMIC DNA]</scope>
    <source>
        <strain evidence="3 4">FF3</strain>
    </source>
</reference>
<organism evidence="3 4">
    <name type="scientific">Marinovum algicola</name>
    <dbReference type="NCBI Taxonomy" id="42444"/>
    <lineage>
        <taxon>Bacteria</taxon>
        <taxon>Pseudomonadati</taxon>
        <taxon>Pseudomonadota</taxon>
        <taxon>Alphaproteobacteria</taxon>
        <taxon>Rhodobacterales</taxon>
        <taxon>Roseobacteraceae</taxon>
        <taxon>Marinovum</taxon>
    </lineage>
</organism>
<sequence length="255" mass="26667">MIASDLYEARETGGHFDQSRLATLTALDRAYDIQSAQIALHGADIAGWKIGVTSAEKLVSYGLNEPLIGPVYGSKCHGDGACVPLHMSHRPKLEAEIALRVGADIDAKMAAGGREAVRDAVEAALPAIEIVGSRYSKPQTSPFLIVADGGGNADVVFGRCAIPFAQLRGLGVELSVDGRKVAEGSVDALLWDDILDAVAWLTQHPRLRSRGLRAGDLVFTGACTALLPVEPGQTVTAGFCGLGSVTVSFCDAADL</sequence>
<evidence type="ECO:0000259" key="2">
    <source>
        <dbReference type="Pfam" id="PF01557"/>
    </source>
</evidence>
<dbReference type="InterPro" id="IPR036663">
    <property type="entry name" value="Fumarylacetoacetase_C_sf"/>
</dbReference>
<keyword evidence="1" id="KW-0456">Lyase</keyword>
<keyword evidence="4" id="KW-1185">Reference proteome</keyword>
<protein>
    <submittedName>
        <fullName evidence="3">2-keto-4-pentenoate hydratase</fullName>
    </submittedName>
</protein>
<evidence type="ECO:0000256" key="1">
    <source>
        <dbReference type="ARBA" id="ARBA00023239"/>
    </source>
</evidence>
<evidence type="ECO:0000313" key="4">
    <source>
        <dbReference type="Proteomes" id="UP000182932"/>
    </source>
</evidence>
<dbReference type="Proteomes" id="UP000182932">
    <property type="component" value="Unassembled WGS sequence"/>
</dbReference>
<dbReference type="InterPro" id="IPR011234">
    <property type="entry name" value="Fumarylacetoacetase-like_C"/>
</dbReference>
<evidence type="ECO:0000313" key="3">
    <source>
        <dbReference type="EMBL" id="SEK08988.1"/>
    </source>
</evidence>
<name>A0A975WES7_9RHOB</name>
<dbReference type="AlphaFoldDB" id="A0A975WES7"/>
<dbReference type="EMBL" id="FNYY01000028">
    <property type="protein sequence ID" value="SEK08988.1"/>
    <property type="molecule type" value="Genomic_DNA"/>
</dbReference>
<dbReference type="SUPFAM" id="SSF56529">
    <property type="entry name" value="FAH"/>
    <property type="match status" value="1"/>
</dbReference>
<proteinExistence type="predicted"/>
<comment type="caution">
    <text evidence="3">The sequence shown here is derived from an EMBL/GenBank/DDBJ whole genome shotgun (WGS) entry which is preliminary data.</text>
</comment>